<accession>A0ACB5UED9</accession>
<evidence type="ECO:0000313" key="2">
    <source>
        <dbReference type="Proteomes" id="UP001374599"/>
    </source>
</evidence>
<proteinExistence type="predicted"/>
<protein>
    <submittedName>
        <fullName evidence="1">MATE family efflux transporter</fullName>
    </submittedName>
</protein>
<sequence>MKNKNIDATKGDIKKNLWILAWPIMIGNLIQVIYNMTDTYWVGKLDNSTEAIAAVTITFSVVFVLVSLAAGLGIGSATLAAQYYGAREYKKVDEVAYTSLIVIGAIALVFVAGGIIFYKQLFDLLQTPDNIIPIAKDYFIIIMVGMIFMFIFFIMSGILRGIGDTRTPMIAGIVSGVINMILDPFLIFGWGIFPELGISGAAYATVISRVFASGYIFYVVLRGKTFLKMNLRNIKVDLKITKQLFKIGVPSSISQAVISLGGTVIISRVNMFGDVAIATHGIGNRLESLLAMPTMGLAQAASSIVGQNLGAGQKERAFKSGKYAMKASFIILIILGAIFAIFPTVFFDIFSDDKEVIGMGRYYIYGITLLYAFVGCRIVMSNVFQGAGAASVSMWLSLICLWGFRVPLSYALSYTPLGIKGLWSGVGLSFIVSFFFMYYFYKKGKWMDKVVVEKKEPLEA</sequence>
<organism evidence="1 2">
    <name type="scientific">Vallitalea maricola</name>
    <dbReference type="NCBI Taxonomy" id="3074433"/>
    <lineage>
        <taxon>Bacteria</taxon>
        <taxon>Bacillati</taxon>
        <taxon>Bacillota</taxon>
        <taxon>Clostridia</taxon>
        <taxon>Lachnospirales</taxon>
        <taxon>Vallitaleaceae</taxon>
        <taxon>Vallitalea</taxon>
    </lineage>
</organism>
<comment type="caution">
    <text evidence="1">The sequence shown here is derived from an EMBL/GenBank/DDBJ whole genome shotgun (WGS) entry which is preliminary data.</text>
</comment>
<dbReference type="Proteomes" id="UP001374599">
    <property type="component" value="Unassembled WGS sequence"/>
</dbReference>
<keyword evidence="2" id="KW-1185">Reference proteome</keyword>
<name>A0ACB5UED9_9FIRM</name>
<gene>
    <name evidence="1" type="ORF">AN2V17_01600</name>
</gene>
<evidence type="ECO:0000313" key="1">
    <source>
        <dbReference type="EMBL" id="GMQ60933.1"/>
    </source>
</evidence>
<dbReference type="EMBL" id="BTPU01000002">
    <property type="protein sequence ID" value="GMQ60933.1"/>
    <property type="molecule type" value="Genomic_DNA"/>
</dbReference>
<reference evidence="1" key="1">
    <citation type="submission" date="2023-09" db="EMBL/GenBank/DDBJ databases">
        <title>Vallitalea sediminicola and Vallitalea maricola sp. nov., anaerobic bacteria isolated from marine sediment.</title>
        <authorList>
            <person name="Hirano S."/>
            <person name="Maeda A."/>
            <person name="Terahara T."/>
            <person name="Mori K."/>
            <person name="Hamada M."/>
            <person name="Matsumoto R."/>
            <person name="Kobayashi T."/>
        </authorList>
    </citation>
    <scope>NUCLEOTIDE SEQUENCE</scope>
    <source>
        <strain evidence="1">AN17-2</strain>
    </source>
</reference>